<evidence type="ECO:0000256" key="1">
    <source>
        <dbReference type="SAM" id="Phobius"/>
    </source>
</evidence>
<sequence>ANSWVLIQSNVAPYLDFYKHTVGGTLIAWYQPNDMISGTTLPDREDDAGTADSGSTATLIDDALTQADDYWNNVTLEIITTTDDQAPQGESAVVTDFVAAEDKLIFGALTAAVDAGDTYELRNDGTFTWGSLPTGITAAVGSLKIVSLQKISKEKEEGAYLELFGEVPPEWEGMYSGEQYDVLPGSEVISELAAAGQIPLRLFWVPVIFGIAIFVGFVLYSKTENIMAVAIAGGVVIGLFCAIGMLVWWVIIPYSIIAVALCVSEKTYGF</sequence>
<proteinExistence type="predicted"/>
<name>X1MRQ1_9ZZZZ</name>
<feature type="transmembrane region" description="Helical" evidence="1">
    <location>
        <begin position="226"/>
        <end position="251"/>
    </location>
</feature>
<keyword evidence="1" id="KW-0472">Membrane</keyword>
<comment type="caution">
    <text evidence="2">The sequence shown here is derived from an EMBL/GenBank/DDBJ whole genome shotgun (WGS) entry which is preliminary data.</text>
</comment>
<dbReference type="AlphaFoldDB" id="X1MRQ1"/>
<reference evidence="2" key="1">
    <citation type="journal article" date="2014" name="Front. Microbiol.">
        <title>High frequency of phylogenetically diverse reductive dehalogenase-homologous genes in deep subseafloor sedimentary metagenomes.</title>
        <authorList>
            <person name="Kawai M."/>
            <person name="Futagami T."/>
            <person name="Toyoda A."/>
            <person name="Takaki Y."/>
            <person name="Nishi S."/>
            <person name="Hori S."/>
            <person name="Arai W."/>
            <person name="Tsubouchi T."/>
            <person name="Morono Y."/>
            <person name="Uchiyama I."/>
            <person name="Ito T."/>
            <person name="Fujiyama A."/>
            <person name="Inagaki F."/>
            <person name="Takami H."/>
        </authorList>
    </citation>
    <scope>NUCLEOTIDE SEQUENCE</scope>
    <source>
        <strain evidence="2">Expedition CK06-06</strain>
    </source>
</reference>
<dbReference type="EMBL" id="BARV01017209">
    <property type="protein sequence ID" value="GAI20721.1"/>
    <property type="molecule type" value="Genomic_DNA"/>
</dbReference>
<accession>X1MRQ1</accession>
<gene>
    <name evidence="2" type="ORF">S06H3_29378</name>
</gene>
<protein>
    <submittedName>
        <fullName evidence="2">Uncharacterized protein</fullName>
    </submittedName>
</protein>
<feature type="transmembrane region" description="Helical" evidence="1">
    <location>
        <begin position="202"/>
        <end position="220"/>
    </location>
</feature>
<evidence type="ECO:0000313" key="2">
    <source>
        <dbReference type="EMBL" id="GAI20721.1"/>
    </source>
</evidence>
<keyword evidence="1" id="KW-1133">Transmembrane helix</keyword>
<organism evidence="2">
    <name type="scientific">marine sediment metagenome</name>
    <dbReference type="NCBI Taxonomy" id="412755"/>
    <lineage>
        <taxon>unclassified sequences</taxon>
        <taxon>metagenomes</taxon>
        <taxon>ecological metagenomes</taxon>
    </lineage>
</organism>
<keyword evidence="1" id="KW-0812">Transmembrane</keyword>
<feature type="non-terminal residue" evidence="2">
    <location>
        <position position="1"/>
    </location>
</feature>